<dbReference type="InterPro" id="IPR014756">
    <property type="entry name" value="Ig_E-set"/>
</dbReference>
<gene>
    <name evidence="3" type="ORF">ACH4F9_36290</name>
</gene>
<dbReference type="SUPFAM" id="SSF81296">
    <property type="entry name" value="E set domains"/>
    <property type="match status" value="1"/>
</dbReference>
<dbReference type="InterPro" id="IPR015202">
    <property type="entry name" value="GO-like_E_set"/>
</dbReference>
<evidence type="ECO:0000313" key="4">
    <source>
        <dbReference type="Proteomes" id="UP001610818"/>
    </source>
</evidence>
<organism evidence="3 4">
    <name type="scientific">Streptomyces longisporoflavus</name>
    <dbReference type="NCBI Taxonomy" id="28044"/>
    <lineage>
        <taxon>Bacteria</taxon>
        <taxon>Bacillati</taxon>
        <taxon>Actinomycetota</taxon>
        <taxon>Actinomycetes</taxon>
        <taxon>Kitasatosporales</taxon>
        <taxon>Streptomycetaceae</taxon>
        <taxon>Streptomyces</taxon>
    </lineage>
</organism>
<reference evidence="3 4" key="1">
    <citation type="submission" date="2024-10" db="EMBL/GenBank/DDBJ databases">
        <title>The Natural Products Discovery Center: Release of the First 8490 Sequenced Strains for Exploring Actinobacteria Biosynthetic Diversity.</title>
        <authorList>
            <person name="Kalkreuter E."/>
            <person name="Kautsar S.A."/>
            <person name="Yang D."/>
            <person name="Bader C.D."/>
            <person name="Teijaro C.N."/>
            <person name="Fluegel L."/>
            <person name="Davis C.M."/>
            <person name="Simpson J.R."/>
            <person name="Lauterbach L."/>
            <person name="Steele A.D."/>
            <person name="Gui C."/>
            <person name="Meng S."/>
            <person name="Li G."/>
            <person name="Viehrig K."/>
            <person name="Ye F."/>
            <person name="Su P."/>
            <person name="Kiefer A.F."/>
            <person name="Nichols A."/>
            <person name="Cepeda A.J."/>
            <person name="Yan W."/>
            <person name="Fan B."/>
            <person name="Jiang Y."/>
            <person name="Adhikari A."/>
            <person name="Zheng C.-J."/>
            <person name="Schuster L."/>
            <person name="Cowan T.M."/>
            <person name="Smanski M.J."/>
            <person name="Chevrette M.G."/>
            <person name="De Carvalho L.P.S."/>
            <person name="Shen B."/>
        </authorList>
    </citation>
    <scope>NUCLEOTIDE SEQUENCE [LARGE SCALE GENOMIC DNA]</scope>
    <source>
        <strain evidence="3 4">NPDC017990</strain>
    </source>
</reference>
<dbReference type="Pfam" id="PF09118">
    <property type="entry name" value="GO-like_E_set"/>
    <property type="match status" value="1"/>
</dbReference>
<comment type="caution">
    <text evidence="3">The sequence shown here is derived from an EMBL/GenBank/DDBJ whole genome shotgun (WGS) entry which is preliminary data.</text>
</comment>
<protein>
    <submittedName>
        <fullName evidence="3">Galactose oxidase-like domain-containing protein</fullName>
    </submittedName>
</protein>
<feature type="compositionally biased region" description="Basic and acidic residues" evidence="1">
    <location>
        <begin position="210"/>
        <end position="220"/>
    </location>
</feature>
<sequence>MWAWAPPTRRALRRGSTRSGSCSPCRRIPTWASPPRELCQKHSPSSPTGADHHGRPHRGTAAHHREPATRFRAARPRGNPRPNCIPRSGPSTVLPNDARDTVHGQGARCPTGSAHPGRRAHPAGTSHAAWTLDITRRDRDGLSVIRPDDHALVPSGWYMFFATDRDGVPSQAACVHVRQAARRRVLRLRARLPPAGTSAPPPPCTLPRTRWRERPAEVLP</sequence>
<feature type="region of interest" description="Disordered" evidence="1">
    <location>
        <begin position="1"/>
        <end position="126"/>
    </location>
</feature>
<feature type="domain" description="Galactose oxidase-like Early set" evidence="2">
    <location>
        <begin position="116"/>
        <end position="177"/>
    </location>
</feature>
<dbReference type="Gene3D" id="2.60.40.10">
    <property type="entry name" value="Immunoglobulins"/>
    <property type="match status" value="1"/>
</dbReference>
<evidence type="ECO:0000259" key="2">
    <source>
        <dbReference type="Pfam" id="PF09118"/>
    </source>
</evidence>
<dbReference type="InterPro" id="IPR013783">
    <property type="entry name" value="Ig-like_fold"/>
</dbReference>
<name>A0ABW7QZP1_9ACTN</name>
<dbReference type="Proteomes" id="UP001610818">
    <property type="component" value="Unassembled WGS sequence"/>
</dbReference>
<dbReference type="EMBL" id="JBIRGQ010000008">
    <property type="protein sequence ID" value="MFH8550476.1"/>
    <property type="molecule type" value="Genomic_DNA"/>
</dbReference>
<evidence type="ECO:0000256" key="1">
    <source>
        <dbReference type="SAM" id="MobiDB-lite"/>
    </source>
</evidence>
<keyword evidence="4" id="KW-1185">Reference proteome</keyword>
<feature type="region of interest" description="Disordered" evidence="1">
    <location>
        <begin position="191"/>
        <end position="220"/>
    </location>
</feature>
<proteinExistence type="predicted"/>
<evidence type="ECO:0000313" key="3">
    <source>
        <dbReference type="EMBL" id="MFH8550476.1"/>
    </source>
</evidence>
<accession>A0ABW7QZP1</accession>
<dbReference type="RefSeq" id="WP_397716967.1">
    <property type="nucleotide sequence ID" value="NZ_JBIRGN010000008.1"/>
</dbReference>